<gene>
    <name evidence="1" type="ORF">pdam_00014343</name>
</gene>
<organism evidence="1 2">
    <name type="scientific">Pocillopora damicornis</name>
    <name type="common">Cauliflower coral</name>
    <name type="synonym">Millepora damicornis</name>
    <dbReference type="NCBI Taxonomy" id="46731"/>
    <lineage>
        <taxon>Eukaryota</taxon>
        <taxon>Metazoa</taxon>
        <taxon>Cnidaria</taxon>
        <taxon>Anthozoa</taxon>
        <taxon>Hexacorallia</taxon>
        <taxon>Scleractinia</taxon>
        <taxon>Astrocoeniina</taxon>
        <taxon>Pocilloporidae</taxon>
        <taxon>Pocillopora</taxon>
    </lineage>
</organism>
<name>A0A3M6TFV4_POCDA</name>
<protein>
    <submittedName>
        <fullName evidence="1">Uncharacterized protein</fullName>
    </submittedName>
</protein>
<proteinExistence type="predicted"/>
<dbReference type="AlphaFoldDB" id="A0A3M6TFV4"/>
<keyword evidence="2" id="KW-1185">Reference proteome</keyword>
<dbReference type="OrthoDB" id="5947784at2759"/>
<comment type="caution">
    <text evidence="1">The sequence shown here is derived from an EMBL/GenBank/DDBJ whole genome shotgun (WGS) entry which is preliminary data.</text>
</comment>
<evidence type="ECO:0000313" key="2">
    <source>
        <dbReference type="Proteomes" id="UP000275408"/>
    </source>
</evidence>
<sequence length="178" mass="20471">MSDNVPLRDQESCVDDDYYMIDVFSYVRSATNGETGSLHQLVMYVTKALENSGRLDILREKQRDQNIMKIYSKIFRWKKTQGENIKAQLFLGDFHADGEIERKKIDHMKMAENVVITMPVSDASKMNVKGKLLNEVGEMILEIEEMTVNLFKFQGGETRVGIEHEYRGNEPVEQDVAS</sequence>
<dbReference type="Proteomes" id="UP000275408">
    <property type="component" value="Unassembled WGS sequence"/>
</dbReference>
<accession>A0A3M6TFV4</accession>
<dbReference type="EMBL" id="RCHS01003672">
    <property type="protein sequence ID" value="RMX40228.1"/>
    <property type="molecule type" value="Genomic_DNA"/>
</dbReference>
<evidence type="ECO:0000313" key="1">
    <source>
        <dbReference type="EMBL" id="RMX40228.1"/>
    </source>
</evidence>
<reference evidence="1 2" key="1">
    <citation type="journal article" date="2018" name="Sci. Rep.">
        <title>Comparative analysis of the Pocillopora damicornis genome highlights role of immune system in coral evolution.</title>
        <authorList>
            <person name="Cunning R."/>
            <person name="Bay R.A."/>
            <person name="Gillette P."/>
            <person name="Baker A.C."/>
            <person name="Traylor-Knowles N."/>
        </authorList>
    </citation>
    <scope>NUCLEOTIDE SEQUENCE [LARGE SCALE GENOMIC DNA]</scope>
    <source>
        <strain evidence="1">RSMAS</strain>
        <tissue evidence="1">Whole animal</tissue>
    </source>
</reference>